<dbReference type="Proteomes" id="UP000182126">
    <property type="component" value="Chromosome I"/>
</dbReference>
<accession>A0A1H1MGQ7</accession>
<protein>
    <recommendedName>
        <fullName evidence="3">Excreted virulence factor EspC, type VII ESX diderm</fullName>
    </recommendedName>
</protein>
<dbReference type="EMBL" id="LT629770">
    <property type="protein sequence ID" value="SDR85565.1"/>
    <property type="molecule type" value="Genomic_DNA"/>
</dbReference>
<dbReference type="AlphaFoldDB" id="A0A1H1MGQ7"/>
<organism evidence="1 2">
    <name type="scientific">Microbacterium paraoxydans</name>
    <dbReference type="NCBI Taxonomy" id="199592"/>
    <lineage>
        <taxon>Bacteria</taxon>
        <taxon>Bacillati</taxon>
        <taxon>Actinomycetota</taxon>
        <taxon>Actinomycetes</taxon>
        <taxon>Micrococcales</taxon>
        <taxon>Microbacteriaceae</taxon>
        <taxon>Microbacterium</taxon>
    </lineage>
</organism>
<evidence type="ECO:0000313" key="2">
    <source>
        <dbReference type="Proteomes" id="UP000182126"/>
    </source>
</evidence>
<dbReference type="RefSeq" id="WP_060923123.1">
    <property type="nucleotide sequence ID" value="NZ_LT629770.1"/>
</dbReference>
<proteinExistence type="predicted"/>
<reference evidence="1 2" key="1">
    <citation type="submission" date="2016-10" db="EMBL/GenBank/DDBJ databases">
        <authorList>
            <person name="de Groot N.N."/>
        </authorList>
    </citation>
    <scope>NUCLEOTIDE SEQUENCE [LARGE SCALE GENOMIC DNA]</scope>
    <source>
        <strain evidence="1 2">DSM 15019</strain>
    </source>
</reference>
<evidence type="ECO:0000313" key="1">
    <source>
        <dbReference type="EMBL" id="SDR85565.1"/>
    </source>
</evidence>
<gene>
    <name evidence="1" type="ORF">SAMN04489809_0502</name>
</gene>
<sequence length="96" mass="10438">MSQDYEVDTDVLRAMAAKTRRVIADVGATDLTPPTSAGHEWVVAASERFAETWSAGLAARVTDSDDFTERLATTARVFDEGTDAAKAEVDAMIWEE</sequence>
<dbReference type="GeneID" id="36301440"/>
<name>A0A1H1MGQ7_9MICO</name>
<evidence type="ECO:0008006" key="3">
    <source>
        <dbReference type="Google" id="ProtNLM"/>
    </source>
</evidence>